<sequence length="110" mass="12245">MAITSTILYPNTPGKKFDLEYYLNTHMSLTEKVWGPLGLTSWRVVEFKAGADGGPPPYRLKTETVWESREKLDAAVANEQTSTIFGDVANFTDEAWIGMLGEEVGRSQKS</sequence>
<accession>A0A5N5D7J8</accession>
<dbReference type="AlphaFoldDB" id="A0A5N5D7J8"/>
<protein>
    <recommendedName>
        <fullName evidence="4">EthD domain-containing protein</fullName>
    </recommendedName>
</protein>
<dbReference type="Proteomes" id="UP000325902">
    <property type="component" value="Unassembled WGS sequence"/>
</dbReference>
<dbReference type="Gene3D" id="3.30.70.100">
    <property type="match status" value="1"/>
</dbReference>
<dbReference type="SUPFAM" id="SSF54909">
    <property type="entry name" value="Dimeric alpha+beta barrel"/>
    <property type="match status" value="1"/>
</dbReference>
<comment type="caution">
    <text evidence="2">The sequence shown here is derived from an EMBL/GenBank/DDBJ whole genome shotgun (WGS) entry which is preliminary data.</text>
</comment>
<evidence type="ECO:0000313" key="2">
    <source>
        <dbReference type="EMBL" id="KAB2573776.1"/>
    </source>
</evidence>
<name>A0A5N5D7J8_9PEZI</name>
<evidence type="ECO:0008006" key="4">
    <source>
        <dbReference type="Google" id="ProtNLM"/>
    </source>
</evidence>
<dbReference type="PANTHER" id="PTHR40260:SF2">
    <property type="entry name" value="BLR8190 PROTEIN"/>
    <property type="match status" value="1"/>
</dbReference>
<proteinExistence type="inferred from homology"/>
<reference evidence="2 3" key="1">
    <citation type="journal article" date="2019" name="Sci. Rep.">
        <title>A multi-omics analysis of the grapevine pathogen Lasiodiplodia theobromae reveals that temperature affects the expression of virulence- and pathogenicity-related genes.</title>
        <authorList>
            <person name="Felix C."/>
            <person name="Meneses R."/>
            <person name="Goncalves M.F.M."/>
            <person name="Tilleman L."/>
            <person name="Duarte A.S."/>
            <person name="Jorrin-Novo J.V."/>
            <person name="Van de Peer Y."/>
            <person name="Deforce D."/>
            <person name="Van Nieuwerburgh F."/>
            <person name="Esteves A.C."/>
            <person name="Alves A."/>
        </authorList>
    </citation>
    <scope>NUCLEOTIDE SEQUENCE [LARGE SCALE GENOMIC DNA]</scope>
    <source>
        <strain evidence="2 3">LA-SOL3</strain>
    </source>
</reference>
<dbReference type="OrthoDB" id="4892971at2759"/>
<evidence type="ECO:0000313" key="3">
    <source>
        <dbReference type="Proteomes" id="UP000325902"/>
    </source>
</evidence>
<gene>
    <name evidence="2" type="ORF">DBV05_g7566</name>
</gene>
<keyword evidence="3" id="KW-1185">Reference proteome</keyword>
<dbReference type="GO" id="GO:0016491">
    <property type="term" value="F:oxidoreductase activity"/>
    <property type="evidence" value="ECO:0007669"/>
    <property type="project" value="InterPro"/>
</dbReference>
<dbReference type="NCBIfam" id="TIGR02118">
    <property type="entry name" value="EthD family reductase"/>
    <property type="match status" value="1"/>
</dbReference>
<evidence type="ECO:0000256" key="1">
    <source>
        <dbReference type="ARBA" id="ARBA00005986"/>
    </source>
</evidence>
<dbReference type="PANTHER" id="PTHR40260">
    <property type="entry name" value="BLR8190 PROTEIN"/>
    <property type="match status" value="1"/>
</dbReference>
<organism evidence="2 3">
    <name type="scientific">Lasiodiplodia theobromae</name>
    <dbReference type="NCBI Taxonomy" id="45133"/>
    <lineage>
        <taxon>Eukaryota</taxon>
        <taxon>Fungi</taxon>
        <taxon>Dikarya</taxon>
        <taxon>Ascomycota</taxon>
        <taxon>Pezizomycotina</taxon>
        <taxon>Dothideomycetes</taxon>
        <taxon>Dothideomycetes incertae sedis</taxon>
        <taxon>Botryosphaeriales</taxon>
        <taxon>Botryosphaeriaceae</taxon>
        <taxon>Lasiodiplodia</taxon>
    </lineage>
</organism>
<dbReference type="InterPro" id="IPR009799">
    <property type="entry name" value="EthD_dom"/>
</dbReference>
<dbReference type="InterPro" id="IPR011008">
    <property type="entry name" value="Dimeric_a/b-barrel"/>
</dbReference>
<comment type="similarity">
    <text evidence="1">Belongs to the tpcK family.</text>
</comment>
<dbReference type="EMBL" id="VCHE01000053">
    <property type="protein sequence ID" value="KAB2573776.1"/>
    <property type="molecule type" value="Genomic_DNA"/>
</dbReference>